<feature type="region of interest" description="Disordered" evidence="2">
    <location>
        <begin position="334"/>
        <end position="362"/>
    </location>
</feature>
<dbReference type="InterPro" id="IPR029767">
    <property type="entry name" value="WecB-like"/>
</dbReference>
<dbReference type="AlphaFoldDB" id="A0A543ILG6"/>
<reference evidence="4 5" key="1">
    <citation type="submission" date="2019-06" db="EMBL/GenBank/DDBJ databases">
        <title>Sequencing the genomes of 1000 actinobacteria strains.</title>
        <authorList>
            <person name="Klenk H.-P."/>
        </authorList>
    </citation>
    <scope>NUCLEOTIDE SEQUENCE [LARGE SCALE GENOMIC DNA]</scope>
    <source>
        <strain evidence="4 5">DSM 45043</strain>
    </source>
</reference>
<dbReference type="OrthoDB" id="9803238at2"/>
<dbReference type="Proteomes" id="UP000316706">
    <property type="component" value="Unassembled WGS sequence"/>
</dbReference>
<keyword evidence="1" id="KW-0413">Isomerase</keyword>
<proteinExistence type="inferred from homology"/>
<dbReference type="SUPFAM" id="SSF53756">
    <property type="entry name" value="UDP-Glycosyltransferase/glycogen phosphorylase"/>
    <property type="match status" value="1"/>
</dbReference>
<evidence type="ECO:0000313" key="5">
    <source>
        <dbReference type="Proteomes" id="UP000316706"/>
    </source>
</evidence>
<organism evidence="4 5">
    <name type="scientific">Actinomadura hallensis</name>
    <dbReference type="NCBI Taxonomy" id="337895"/>
    <lineage>
        <taxon>Bacteria</taxon>
        <taxon>Bacillati</taxon>
        <taxon>Actinomycetota</taxon>
        <taxon>Actinomycetes</taxon>
        <taxon>Streptosporangiales</taxon>
        <taxon>Thermomonosporaceae</taxon>
        <taxon>Actinomadura</taxon>
    </lineage>
</organism>
<dbReference type="CDD" id="cd03786">
    <property type="entry name" value="GTB_UDP-GlcNAc_2-Epimerase"/>
    <property type="match status" value="1"/>
</dbReference>
<accession>A0A543ILG6</accession>
<dbReference type="Pfam" id="PF02350">
    <property type="entry name" value="Epimerase_2"/>
    <property type="match status" value="1"/>
</dbReference>
<dbReference type="NCBIfam" id="TIGR00236">
    <property type="entry name" value="wecB"/>
    <property type="match status" value="1"/>
</dbReference>
<evidence type="ECO:0000256" key="1">
    <source>
        <dbReference type="RuleBase" id="RU003513"/>
    </source>
</evidence>
<dbReference type="RefSeq" id="WP_141972911.1">
    <property type="nucleotide sequence ID" value="NZ_VFPO01000001.1"/>
</dbReference>
<keyword evidence="5" id="KW-1185">Reference proteome</keyword>
<evidence type="ECO:0000256" key="2">
    <source>
        <dbReference type="SAM" id="MobiDB-lite"/>
    </source>
</evidence>
<dbReference type="PANTHER" id="PTHR43174">
    <property type="entry name" value="UDP-N-ACETYLGLUCOSAMINE 2-EPIMERASE"/>
    <property type="match status" value="1"/>
</dbReference>
<name>A0A543ILG6_9ACTN</name>
<evidence type="ECO:0000259" key="3">
    <source>
        <dbReference type="Pfam" id="PF02350"/>
    </source>
</evidence>
<evidence type="ECO:0000313" key="4">
    <source>
        <dbReference type="EMBL" id="TQM71421.1"/>
    </source>
</evidence>
<dbReference type="EMBL" id="VFPO01000001">
    <property type="protein sequence ID" value="TQM71421.1"/>
    <property type="molecule type" value="Genomic_DNA"/>
</dbReference>
<feature type="domain" description="UDP-N-acetylglucosamine 2-epimerase" evidence="3">
    <location>
        <begin position="36"/>
        <end position="372"/>
    </location>
</feature>
<protein>
    <submittedName>
        <fullName evidence="4">UDP-N-acetylglucosamine 2-epimerase (Non-hydrolysing)</fullName>
    </submittedName>
</protein>
<sequence length="378" mass="40075">MNRREIVLAPIVHVLGARPNFVKAAPVIDALRALGAEQAVVHTGQHYDARMSEVFFDELGLPEPDVNLGVGSGGHAEQTAALLVGLEKEFTGRSPALVIVYGDVNSTIAAALVAAKLQIPVAHVEAGLRSFDMSMPEEVNRRLTDQLSALCLVTSPEGVGHLAAEGVPVARAHFVGNPMIDTLLANLGKFDTDRVREAHALPGRYVLATMHRPANVDDPETAAALVRHLHGVADLADLVIPVHPRGRANLLAAGLDEHDGVHVLEPLGYIDFIAAVRGAAAVVTDSGGLQEETTILGVPCLTVRPNTERPITVTHGTNRLVTFEELVPAVRKSLEGEPGSANGSAPEPGRAAADRRPPLWDGHAGPRIAEVIMRYLSE</sequence>
<gene>
    <name evidence="4" type="ORF">FHX41_5190</name>
</gene>
<dbReference type="Gene3D" id="3.40.50.2000">
    <property type="entry name" value="Glycogen Phosphorylase B"/>
    <property type="match status" value="2"/>
</dbReference>
<comment type="caution">
    <text evidence="4">The sequence shown here is derived from an EMBL/GenBank/DDBJ whole genome shotgun (WGS) entry which is preliminary data.</text>
</comment>
<dbReference type="PANTHER" id="PTHR43174:SF1">
    <property type="entry name" value="UDP-N-ACETYLGLUCOSAMINE 2-EPIMERASE"/>
    <property type="match status" value="1"/>
</dbReference>
<comment type="similarity">
    <text evidence="1">Belongs to the UDP-N-acetylglucosamine 2-epimerase family.</text>
</comment>
<dbReference type="GO" id="GO:0016853">
    <property type="term" value="F:isomerase activity"/>
    <property type="evidence" value="ECO:0007669"/>
    <property type="project" value="UniProtKB-KW"/>
</dbReference>
<dbReference type="InterPro" id="IPR003331">
    <property type="entry name" value="UDP_GlcNAc_Epimerase_2_dom"/>
</dbReference>